<organism evidence="4">
    <name type="scientific">Spodoptera frugiperda</name>
    <name type="common">Fall armyworm</name>
    <dbReference type="NCBI Taxonomy" id="7108"/>
    <lineage>
        <taxon>Eukaryota</taxon>
        <taxon>Metazoa</taxon>
        <taxon>Ecdysozoa</taxon>
        <taxon>Arthropoda</taxon>
        <taxon>Hexapoda</taxon>
        <taxon>Insecta</taxon>
        <taxon>Pterygota</taxon>
        <taxon>Neoptera</taxon>
        <taxon>Endopterygota</taxon>
        <taxon>Lepidoptera</taxon>
        <taxon>Glossata</taxon>
        <taxon>Ditrysia</taxon>
        <taxon>Noctuoidea</taxon>
        <taxon>Noctuidae</taxon>
        <taxon>Amphipyrinae</taxon>
        <taxon>Spodoptera</taxon>
    </lineage>
</organism>
<accession>A0A2H1VKR1</accession>
<feature type="region of interest" description="Disordered" evidence="2">
    <location>
        <begin position="1"/>
        <end position="29"/>
    </location>
</feature>
<evidence type="ECO:0000256" key="1">
    <source>
        <dbReference type="SAM" id="Coils"/>
    </source>
</evidence>
<dbReference type="SUPFAM" id="SSF57997">
    <property type="entry name" value="Tropomyosin"/>
    <property type="match status" value="1"/>
</dbReference>
<evidence type="ECO:0000259" key="3">
    <source>
        <dbReference type="Pfam" id="PF25298"/>
    </source>
</evidence>
<name>A0A2H1VKR1_SPOFR</name>
<dbReference type="InterPro" id="IPR004244">
    <property type="entry name" value="Transposase_22"/>
</dbReference>
<reference evidence="4" key="1">
    <citation type="submission" date="2016-07" db="EMBL/GenBank/DDBJ databases">
        <authorList>
            <person name="Bretaudeau A."/>
        </authorList>
    </citation>
    <scope>NUCLEOTIDE SEQUENCE</scope>
    <source>
        <strain evidence="4">Rice</strain>
        <tissue evidence="4">Whole body</tissue>
    </source>
</reference>
<keyword evidence="1" id="KW-0175">Coiled coil</keyword>
<evidence type="ECO:0000256" key="2">
    <source>
        <dbReference type="SAM" id="MobiDB-lite"/>
    </source>
</evidence>
<proteinExistence type="predicted"/>
<protein>
    <submittedName>
        <fullName evidence="4">SFRICE_019611</fullName>
    </submittedName>
</protein>
<dbReference type="Gene3D" id="3.30.70.1820">
    <property type="entry name" value="L1 transposable element, RRM domain"/>
    <property type="match status" value="1"/>
</dbReference>
<dbReference type="Pfam" id="PF25298">
    <property type="entry name" value="Baculo_FP_2nd"/>
    <property type="match status" value="1"/>
</dbReference>
<sequence>MTTINSTFNHDSEEVPRPGEMSVDGSLIDKESPPPYITFRKGMSQGCETEFRQEFKLFQECILSTLETWFRKQDDKFSALLGEFECVKKSIQYISDKYDALEESTKAINKRVQIIEQNIQSNEPRIADLEAKLESMEQRARNCNLEISNLPEKRGENLITIIENIATVLKQPISPRDVITIHRVPQSNPNNSRPKNIIVKLSSQIIRDNFISAARLNKGITSEQIKIQGPSQKIYLNEHLTLLNKKLFRQFRDIAKEIGYKFVWIKHGVILARADVNAAAIAIRSEKDISKLTRQVPGN</sequence>
<feature type="coiled-coil region" evidence="1">
    <location>
        <begin position="98"/>
        <end position="146"/>
    </location>
</feature>
<dbReference type="EMBL" id="ODYU01002850">
    <property type="protein sequence ID" value="SOQ40844.1"/>
    <property type="molecule type" value="Genomic_DNA"/>
</dbReference>
<gene>
    <name evidence="4" type="ORF">SFRICE_019611</name>
</gene>
<evidence type="ECO:0000313" key="4">
    <source>
        <dbReference type="EMBL" id="SOQ40844.1"/>
    </source>
</evidence>
<dbReference type="PANTHER" id="PTHR11505">
    <property type="entry name" value="L1 TRANSPOSABLE ELEMENT-RELATED"/>
    <property type="match status" value="1"/>
</dbReference>
<dbReference type="InterPro" id="IPR057251">
    <property type="entry name" value="FP_C"/>
</dbReference>
<feature type="domain" description="FP protein C-terminal" evidence="3">
    <location>
        <begin position="242"/>
        <end position="293"/>
    </location>
</feature>
<dbReference type="AlphaFoldDB" id="A0A2H1VKR1"/>